<dbReference type="Proteomes" id="UP000030653">
    <property type="component" value="Unassembled WGS sequence"/>
</dbReference>
<dbReference type="EMBL" id="JH795866">
    <property type="protein sequence ID" value="EJU00712.1"/>
    <property type="molecule type" value="Genomic_DNA"/>
</dbReference>
<name>M5G4G8_DACPD</name>
<dbReference type="AlphaFoldDB" id="M5G4G8"/>
<feature type="compositionally biased region" description="Basic and acidic residues" evidence="1">
    <location>
        <begin position="37"/>
        <end position="48"/>
    </location>
</feature>
<organism evidence="2 3">
    <name type="scientific">Dacryopinax primogenitus (strain DJM 731)</name>
    <name type="common">Brown rot fungus</name>
    <dbReference type="NCBI Taxonomy" id="1858805"/>
    <lineage>
        <taxon>Eukaryota</taxon>
        <taxon>Fungi</taxon>
        <taxon>Dikarya</taxon>
        <taxon>Basidiomycota</taxon>
        <taxon>Agaricomycotina</taxon>
        <taxon>Dacrymycetes</taxon>
        <taxon>Dacrymycetales</taxon>
        <taxon>Dacrymycetaceae</taxon>
        <taxon>Dacryopinax</taxon>
    </lineage>
</organism>
<evidence type="ECO:0000256" key="1">
    <source>
        <dbReference type="SAM" id="MobiDB-lite"/>
    </source>
</evidence>
<dbReference type="GeneID" id="63686280"/>
<accession>M5G4G8</accession>
<evidence type="ECO:0000313" key="3">
    <source>
        <dbReference type="Proteomes" id="UP000030653"/>
    </source>
</evidence>
<feature type="compositionally biased region" description="Basic and acidic residues" evidence="1">
    <location>
        <begin position="104"/>
        <end position="118"/>
    </location>
</feature>
<gene>
    <name evidence="2" type="ORF">DACRYDRAFT_16663</name>
</gene>
<sequence length="195" mass="20559">MGTIIGSHIQTLPQANNAEHQPTETSDDKDDDLAGDDESHGEYAETKDLCSIGVQSDLKDQAISGSLSSKRATLDIAAIHISGSIFTRLTPSQLYEVYQEEDPGEKANDSAVDDERPGRYADTSELFAIGGAHALEDDAMSEPPVQKTATLDGAAIRIPGKILVPRTPVSSQPSEDDAISDAVVPKTATLDGAAI</sequence>
<feature type="compositionally biased region" description="Acidic residues" evidence="1">
    <location>
        <begin position="25"/>
        <end position="36"/>
    </location>
</feature>
<reference evidence="2 3" key="1">
    <citation type="journal article" date="2012" name="Science">
        <title>The Paleozoic origin of enzymatic lignin decomposition reconstructed from 31 fungal genomes.</title>
        <authorList>
            <person name="Floudas D."/>
            <person name="Binder M."/>
            <person name="Riley R."/>
            <person name="Barry K."/>
            <person name="Blanchette R.A."/>
            <person name="Henrissat B."/>
            <person name="Martinez A.T."/>
            <person name="Otillar R."/>
            <person name="Spatafora J.W."/>
            <person name="Yadav J.S."/>
            <person name="Aerts A."/>
            <person name="Benoit I."/>
            <person name="Boyd A."/>
            <person name="Carlson A."/>
            <person name="Copeland A."/>
            <person name="Coutinho P.M."/>
            <person name="de Vries R.P."/>
            <person name="Ferreira P."/>
            <person name="Findley K."/>
            <person name="Foster B."/>
            <person name="Gaskell J."/>
            <person name="Glotzer D."/>
            <person name="Gorecki P."/>
            <person name="Heitman J."/>
            <person name="Hesse C."/>
            <person name="Hori C."/>
            <person name="Igarashi K."/>
            <person name="Jurgens J.A."/>
            <person name="Kallen N."/>
            <person name="Kersten P."/>
            <person name="Kohler A."/>
            <person name="Kuees U."/>
            <person name="Kumar T.K.A."/>
            <person name="Kuo A."/>
            <person name="LaButti K."/>
            <person name="Larrondo L.F."/>
            <person name="Lindquist E."/>
            <person name="Ling A."/>
            <person name="Lombard V."/>
            <person name="Lucas S."/>
            <person name="Lundell T."/>
            <person name="Martin R."/>
            <person name="McLaughlin D.J."/>
            <person name="Morgenstern I."/>
            <person name="Morin E."/>
            <person name="Murat C."/>
            <person name="Nagy L.G."/>
            <person name="Nolan M."/>
            <person name="Ohm R.A."/>
            <person name="Patyshakuliyeva A."/>
            <person name="Rokas A."/>
            <person name="Ruiz-Duenas F.J."/>
            <person name="Sabat G."/>
            <person name="Salamov A."/>
            <person name="Samejima M."/>
            <person name="Schmutz J."/>
            <person name="Slot J.C."/>
            <person name="St John F."/>
            <person name="Stenlid J."/>
            <person name="Sun H."/>
            <person name="Sun S."/>
            <person name="Syed K."/>
            <person name="Tsang A."/>
            <person name="Wiebenga A."/>
            <person name="Young D."/>
            <person name="Pisabarro A."/>
            <person name="Eastwood D.C."/>
            <person name="Martin F."/>
            <person name="Cullen D."/>
            <person name="Grigoriev I.V."/>
            <person name="Hibbett D.S."/>
        </authorList>
    </citation>
    <scope>NUCLEOTIDE SEQUENCE [LARGE SCALE GENOMIC DNA]</scope>
    <source>
        <strain evidence="2 3">DJM-731 SS1</strain>
    </source>
</reference>
<feature type="compositionally biased region" description="Polar residues" evidence="1">
    <location>
        <begin position="8"/>
        <end position="24"/>
    </location>
</feature>
<evidence type="ECO:0000313" key="2">
    <source>
        <dbReference type="EMBL" id="EJU00712.1"/>
    </source>
</evidence>
<keyword evidence="3" id="KW-1185">Reference proteome</keyword>
<protein>
    <submittedName>
        <fullName evidence="2">Uncharacterized protein</fullName>
    </submittedName>
</protein>
<dbReference type="RefSeq" id="XP_040627609.1">
    <property type="nucleotide sequence ID" value="XM_040771218.1"/>
</dbReference>
<dbReference type="HOGENOM" id="CLU_1396266_0_0_1"/>
<feature type="region of interest" description="Disordered" evidence="1">
    <location>
        <begin position="1"/>
        <end position="48"/>
    </location>
</feature>
<proteinExistence type="predicted"/>
<feature type="region of interest" description="Disordered" evidence="1">
    <location>
        <begin position="99"/>
        <end position="118"/>
    </location>
</feature>